<comment type="caution">
    <text evidence="1">The sequence shown here is derived from an EMBL/GenBank/DDBJ whole genome shotgun (WGS) entry which is preliminary data.</text>
</comment>
<gene>
    <name evidence="1" type="ORF">EOE65_10870</name>
</gene>
<organism evidence="1 2">
    <name type="scientific">Neptunomonas marina</name>
    <dbReference type="NCBI Taxonomy" id="1815562"/>
    <lineage>
        <taxon>Bacteria</taxon>
        <taxon>Pseudomonadati</taxon>
        <taxon>Pseudomonadota</taxon>
        <taxon>Gammaproteobacteria</taxon>
        <taxon>Oceanospirillales</taxon>
        <taxon>Oceanospirillaceae</taxon>
        <taxon>Neptunomonas</taxon>
    </lineage>
</organism>
<dbReference type="EMBL" id="SACQ01000004">
    <property type="protein sequence ID" value="RVU30802.1"/>
    <property type="molecule type" value="Genomic_DNA"/>
</dbReference>
<protein>
    <recommendedName>
        <fullName evidence="3">DUF995 domain-containing protein</fullName>
    </recommendedName>
</protein>
<evidence type="ECO:0008006" key="3">
    <source>
        <dbReference type="Google" id="ProtNLM"/>
    </source>
</evidence>
<dbReference type="RefSeq" id="WP_127694338.1">
    <property type="nucleotide sequence ID" value="NZ_SACQ01000004.1"/>
</dbReference>
<evidence type="ECO:0000313" key="2">
    <source>
        <dbReference type="Proteomes" id="UP000282818"/>
    </source>
</evidence>
<name>A0A437Q8D3_9GAMM</name>
<dbReference type="AlphaFoldDB" id="A0A437Q8D3"/>
<sequence>MLANKGRFGIYLSLLILAGCQVAPNHQDLMAPVSAAELSDVLTNEPTFTWRTKRISGVSHFYQDGALLVNWGKGDIQGTWHFRDDALCLWYDVKPPHTERCYQLYRDKGGEYHLFSDKQWQAKGVFR</sequence>
<evidence type="ECO:0000313" key="1">
    <source>
        <dbReference type="EMBL" id="RVU30802.1"/>
    </source>
</evidence>
<dbReference type="Proteomes" id="UP000282818">
    <property type="component" value="Unassembled WGS sequence"/>
</dbReference>
<proteinExistence type="predicted"/>
<accession>A0A437Q8D3</accession>
<reference evidence="1 2" key="1">
    <citation type="submission" date="2019-01" db="EMBL/GenBank/DDBJ databases">
        <authorList>
            <person name="Chen W.-M."/>
        </authorList>
    </citation>
    <scope>NUCLEOTIDE SEQUENCE [LARGE SCALE GENOMIC DNA]</scope>
    <source>
        <strain evidence="1 2">HPM-16</strain>
    </source>
</reference>
<keyword evidence="2" id="KW-1185">Reference proteome</keyword>
<dbReference type="PROSITE" id="PS51257">
    <property type="entry name" value="PROKAR_LIPOPROTEIN"/>
    <property type="match status" value="1"/>
</dbReference>